<proteinExistence type="predicted"/>
<dbReference type="EMBL" id="JAOPEN010000008">
    <property type="protein sequence ID" value="KAJ4854213.1"/>
    <property type="molecule type" value="Genomic_DNA"/>
</dbReference>
<reference evidence="1" key="1">
    <citation type="submission" date="2022-09" db="EMBL/GenBank/DDBJ databases">
        <title>Chromosome-level assembly of Trichoderma breve T069, a fungus used in development of biopesticide product.</title>
        <authorList>
            <person name="Lin R."/>
            <person name="Liu T."/>
        </authorList>
    </citation>
    <scope>NUCLEOTIDE SEQUENCE</scope>
    <source>
        <strain evidence="1">T069</strain>
    </source>
</reference>
<keyword evidence="2" id="KW-1185">Reference proteome</keyword>
<dbReference type="GeneID" id="80873085"/>
<comment type="caution">
    <text evidence="1">The sequence shown here is derived from an EMBL/GenBank/DDBJ whole genome shotgun (WGS) entry which is preliminary data.</text>
</comment>
<sequence length="79" mass="8922">MQHILNETYRDQIADYVHKSPLYGMLDFYNENFPAPPYGQNLGIEGLTQTVPSAIIWGELDPYLSPAMLTGLEACMELD</sequence>
<name>A0A9W9B2A1_9HYPO</name>
<evidence type="ECO:0000313" key="2">
    <source>
        <dbReference type="Proteomes" id="UP001140511"/>
    </source>
</evidence>
<protein>
    <recommendedName>
        <fullName evidence="3">Alpha/beta hydrolase</fullName>
    </recommendedName>
</protein>
<gene>
    <name evidence="1" type="ORF">T069G_11192</name>
</gene>
<dbReference type="Proteomes" id="UP001140511">
    <property type="component" value="Unassembled WGS sequence"/>
</dbReference>
<evidence type="ECO:0008006" key="3">
    <source>
        <dbReference type="Google" id="ProtNLM"/>
    </source>
</evidence>
<dbReference type="RefSeq" id="XP_056023271.1">
    <property type="nucleotide sequence ID" value="XM_056178397.1"/>
</dbReference>
<organism evidence="1 2">
    <name type="scientific">Trichoderma breve</name>
    <dbReference type="NCBI Taxonomy" id="2034170"/>
    <lineage>
        <taxon>Eukaryota</taxon>
        <taxon>Fungi</taxon>
        <taxon>Dikarya</taxon>
        <taxon>Ascomycota</taxon>
        <taxon>Pezizomycotina</taxon>
        <taxon>Sordariomycetes</taxon>
        <taxon>Hypocreomycetidae</taxon>
        <taxon>Hypocreales</taxon>
        <taxon>Hypocreaceae</taxon>
        <taxon>Trichoderma</taxon>
    </lineage>
</organism>
<accession>A0A9W9B2A1</accession>
<dbReference type="AlphaFoldDB" id="A0A9W9B2A1"/>
<evidence type="ECO:0000313" key="1">
    <source>
        <dbReference type="EMBL" id="KAJ4854213.1"/>
    </source>
</evidence>